<comment type="caution">
    <text evidence="6">The sequence shown here is derived from an EMBL/GenBank/DDBJ whole genome shotgun (WGS) entry which is preliminary data.</text>
</comment>
<dbReference type="PANTHER" id="PTHR12358">
    <property type="entry name" value="SPHINGOSINE KINASE"/>
    <property type="match status" value="1"/>
</dbReference>
<keyword evidence="1" id="KW-0808">Transferase</keyword>
<dbReference type="RefSeq" id="WP_116695434.1">
    <property type="nucleotide sequence ID" value="NZ_QEHR01000011.1"/>
</dbReference>
<dbReference type="SMART" id="SM00046">
    <property type="entry name" value="DAGKc"/>
    <property type="match status" value="1"/>
</dbReference>
<dbReference type="InterPro" id="IPR050187">
    <property type="entry name" value="Lipid_Phosphate_FormReg"/>
</dbReference>
<dbReference type="PROSITE" id="PS50146">
    <property type="entry name" value="DAGK"/>
    <property type="match status" value="1"/>
</dbReference>
<dbReference type="PANTHER" id="PTHR12358:SF106">
    <property type="entry name" value="LIPID KINASE YEGS"/>
    <property type="match status" value="1"/>
</dbReference>
<dbReference type="SUPFAM" id="SSF111331">
    <property type="entry name" value="NAD kinase/diacylglycerol kinase-like"/>
    <property type="match status" value="1"/>
</dbReference>
<dbReference type="Gene3D" id="3.40.50.10330">
    <property type="entry name" value="Probable inorganic polyphosphate/atp-NAD kinase, domain 1"/>
    <property type="match status" value="1"/>
</dbReference>
<evidence type="ECO:0000313" key="7">
    <source>
        <dbReference type="Proteomes" id="UP000245962"/>
    </source>
</evidence>
<dbReference type="Pfam" id="PF00781">
    <property type="entry name" value="DAGK_cat"/>
    <property type="match status" value="1"/>
</dbReference>
<evidence type="ECO:0000313" key="6">
    <source>
        <dbReference type="EMBL" id="PVW13062.1"/>
    </source>
</evidence>
<dbReference type="Pfam" id="PF19279">
    <property type="entry name" value="YegS_C"/>
    <property type="match status" value="1"/>
</dbReference>
<reference evidence="6 7" key="1">
    <citation type="submission" date="2018-04" db="EMBL/GenBank/DDBJ databases">
        <title>Marixanthomonas spongiae HN-E44 sp. nov., isolated from a marine sponge.</title>
        <authorList>
            <person name="Luo L."/>
            <person name="Zhuang L."/>
        </authorList>
    </citation>
    <scope>NUCLEOTIDE SEQUENCE [LARGE SCALE GENOMIC DNA]</scope>
    <source>
        <strain evidence="6 7">HN-E44</strain>
    </source>
</reference>
<dbReference type="Gene3D" id="2.60.200.40">
    <property type="match status" value="1"/>
</dbReference>
<dbReference type="InterPro" id="IPR001206">
    <property type="entry name" value="Diacylglycerol_kinase_cat_dom"/>
</dbReference>
<keyword evidence="7" id="KW-1185">Reference proteome</keyword>
<proteinExistence type="predicted"/>
<dbReference type="EMBL" id="QEHR01000011">
    <property type="protein sequence ID" value="PVW13062.1"/>
    <property type="molecule type" value="Genomic_DNA"/>
</dbReference>
<keyword evidence="3 6" id="KW-0418">Kinase</keyword>
<evidence type="ECO:0000256" key="3">
    <source>
        <dbReference type="ARBA" id="ARBA00022777"/>
    </source>
</evidence>
<evidence type="ECO:0000256" key="2">
    <source>
        <dbReference type="ARBA" id="ARBA00022741"/>
    </source>
</evidence>
<dbReference type="AlphaFoldDB" id="A0A2U0HW23"/>
<organism evidence="6 7">
    <name type="scientific">Marixanthomonas spongiae</name>
    <dbReference type="NCBI Taxonomy" id="2174845"/>
    <lineage>
        <taxon>Bacteria</taxon>
        <taxon>Pseudomonadati</taxon>
        <taxon>Bacteroidota</taxon>
        <taxon>Flavobacteriia</taxon>
        <taxon>Flavobacteriales</taxon>
        <taxon>Flavobacteriaceae</taxon>
        <taxon>Marixanthomonas</taxon>
    </lineage>
</organism>
<dbReference type="InterPro" id="IPR017438">
    <property type="entry name" value="ATP-NAD_kinase_N"/>
</dbReference>
<dbReference type="Proteomes" id="UP000245962">
    <property type="component" value="Unassembled WGS sequence"/>
</dbReference>
<keyword evidence="2" id="KW-0547">Nucleotide-binding</keyword>
<dbReference type="GO" id="GO:0016301">
    <property type="term" value="F:kinase activity"/>
    <property type="evidence" value="ECO:0007669"/>
    <property type="project" value="UniProtKB-KW"/>
</dbReference>
<dbReference type="OrthoDB" id="9786026at2"/>
<sequence>MKGIKDILTVVNPISGNISKENIITEIIDHCNTDQYALTIYETTGKDDISSIKQLIDENNIERVLVVGGDGTIKMVAEAVEGLQVSVGIIPAGSANGLAVNFNIPNNRAKQLKIALGNHTIKADKLLVNDHICFHMADMGINAELVKNYEASNIRGKLGYVLQSIPTLLNSEYPFTFQIEINNETFEKTGIMLAIANANKFGTGATVNPKGKINDGKFELLVFKELNIPEIINTIYDQADIESGFAEAFSTTAATISSVEPVPLQVDGEFLEYTKKATVTLCKEKLTVAVPKTFLG</sequence>
<evidence type="ECO:0000256" key="1">
    <source>
        <dbReference type="ARBA" id="ARBA00022679"/>
    </source>
</evidence>
<feature type="domain" description="DAGKc" evidence="5">
    <location>
        <begin position="2"/>
        <end position="131"/>
    </location>
</feature>
<keyword evidence="4" id="KW-0067">ATP-binding</keyword>
<dbReference type="GO" id="GO:0005524">
    <property type="term" value="F:ATP binding"/>
    <property type="evidence" value="ECO:0007669"/>
    <property type="project" value="UniProtKB-KW"/>
</dbReference>
<name>A0A2U0HW23_9FLAO</name>
<evidence type="ECO:0000256" key="4">
    <source>
        <dbReference type="ARBA" id="ARBA00022840"/>
    </source>
</evidence>
<gene>
    <name evidence="6" type="ORF">DDV96_14165</name>
</gene>
<accession>A0A2U0HW23</accession>
<dbReference type="GO" id="GO:0005886">
    <property type="term" value="C:plasma membrane"/>
    <property type="evidence" value="ECO:0007669"/>
    <property type="project" value="TreeGrafter"/>
</dbReference>
<evidence type="ECO:0000259" key="5">
    <source>
        <dbReference type="PROSITE" id="PS50146"/>
    </source>
</evidence>
<protein>
    <submittedName>
        <fullName evidence="6">Diacylglycerol kinase</fullName>
    </submittedName>
</protein>
<dbReference type="InterPro" id="IPR016064">
    <property type="entry name" value="NAD/diacylglycerol_kinase_sf"/>
</dbReference>
<dbReference type="InterPro" id="IPR045540">
    <property type="entry name" value="YegS/DAGK_C"/>
</dbReference>